<evidence type="ECO:0000256" key="1">
    <source>
        <dbReference type="SAM" id="Phobius"/>
    </source>
</evidence>
<accession>A0A6A6ZBD9</accession>
<gene>
    <name evidence="3" type="ORF">CC86DRAFT_375784</name>
</gene>
<feature type="chain" id="PRO_5025626753" evidence="2">
    <location>
        <begin position="20"/>
        <end position="150"/>
    </location>
</feature>
<dbReference type="AlphaFoldDB" id="A0A6A6ZBD9"/>
<dbReference type="OrthoDB" id="3724237at2759"/>
<evidence type="ECO:0000313" key="4">
    <source>
        <dbReference type="Proteomes" id="UP000799424"/>
    </source>
</evidence>
<organism evidence="3 4">
    <name type="scientific">Ophiobolus disseminans</name>
    <dbReference type="NCBI Taxonomy" id="1469910"/>
    <lineage>
        <taxon>Eukaryota</taxon>
        <taxon>Fungi</taxon>
        <taxon>Dikarya</taxon>
        <taxon>Ascomycota</taxon>
        <taxon>Pezizomycotina</taxon>
        <taxon>Dothideomycetes</taxon>
        <taxon>Pleosporomycetidae</taxon>
        <taxon>Pleosporales</taxon>
        <taxon>Pleosporineae</taxon>
        <taxon>Phaeosphaeriaceae</taxon>
        <taxon>Ophiobolus</taxon>
    </lineage>
</organism>
<keyword evidence="2" id="KW-0732">Signal</keyword>
<protein>
    <submittedName>
        <fullName evidence="3">Uncharacterized protein</fullName>
    </submittedName>
</protein>
<name>A0A6A6ZBD9_9PLEO</name>
<dbReference type="Proteomes" id="UP000799424">
    <property type="component" value="Unassembled WGS sequence"/>
</dbReference>
<evidence type="ECO:0000256" key="2">
    <source>
        <dbReference type="SAM" id="SignalP"/>
    </source>
</evidence>
<keyword evidence="4" id="KW-1185">Reference proteome</keyword>
<reference evidence="3" key="1">
    <citation type="journal article" date="2020" name="Stud. Mycol.">
        <title>101 Dothideomycetes genomes: a test case for predicting lifestyles and emergence of pathogens.</title>
        <authorList>
            <person name="Haridas S."/>
            <person name="Albert R."/>
            <person name="Binder M."/>
            <person name="Bloem J."/>
            <person name="Labutti K."/>
            <person name="Salamov A."/>
            <person name="Andreopoulos B."/>
            <person name="Baker S."/>
            <person name="Barry K."/>
            <person name="Bills G."/>
            <person name="Bluhm B."/>
            <person name="Cannon C."/>
            <person name="Castanera R."/>
            <person name="Culley D."/>
            <person name="Daum C."/>
            <person name="Ezra D."/>
            <person name="Gonzalez J."/>
            <person name="Henrissat B."/>
            <person name="Kuo A."/>
            <person name="Liang C."/>
            <person name="Lipzen A."/>
            <person name="Lutzoni F."/>
            <person name="Magnuson J."/>
            <person name="Mondo S."/>
            <person name="Nolan M."/>
            <person name="Ohm R."/>
            <person name="Pangilinan J."/>
            <person name="Park H.-J."/>
            <person name="Ramirez L."/>
            <person name="Alfaro M."/>
            <person name="Sun H."/>
            <person name="Tritt A."/>
            <person name="Yoshinaga Y."/>
            <person name="Zwiers L.-H."/>
            <person name="Turgeon B."/>
            <person name="Goodwin S."/>
            <person name="Spatafora J."/>
            <person name="Crous P."/>
            <person name="Grigoriev I."/>
        </authorList>
    </citation>
    <scope>NUCLEOTIDE SEQUENCE</scope>
    <source>
        <strain evidence="3">CBS 113818</strain>
    </source>
</reference>
<keyword evidence="1" id="KW-1133">Transmembrane helix</keyword>
<dbReference type="EMBL" id="MU006252">
    <property type="protein sequence ID" value="KAF2818421.1"/>
    <property type="molecule type" value="Genomic_DNA"/>
</dbReference>
<keyword evidence="1" id="KW-0812">Transmembrane</keyword>
<sequence>MQTIVTLVALLFLAISATAAPNSILEHTPTRAEPSTIHTLPFHPPILPRGLTLNSTSNATFAYPHSDLPLNTHSAAYKCWTAFMIVGCFAAASFVFTPLGIMAWKRFVRVSSVPKKRHMGWGFRGARDVELEEPSRTARMGRERVDEIEA</sequence>
<keyword evidence="1" id="KW-0472">Membrane</keyword>
<proteinExistence type="predicted"/>
<feature type="transmembrane region" description="Helical" evidence="1">
    <location>
        <begin position="80"/>
        <end position="104"/>
    </location>
</feature>
<evidence type="ECO:0000313" key="3">
    <source>
        <dbReference type="EMBL" id="KAF2818421.1"/>
    </source>
</evidence>
<feature type="signal peptide" evidence="2">
    <location>
        <begin position="1"/>
        <end position="19"/>
    </location>
</feature>